<feature type="domain" description="Flagellar basal-body/hook protein C-terminal" evidence="8">
    <location>
        <begin position="603"/>
        <end position="641"/>
    </location>
</feature>
<dbReference type="InterPro" id="IPR001444">
    <property type="entry name" value="Flag_bb_rod_N"/>
</dbReference>
<keyword evidence="5" id="KW-0964">Secreted</keyword>
<keyword evidence="12" id="KW-1185">Reference proteome</keyword>
<keyword evidence="11" id="KW-0282">Flagellum</keyword>
<dbReference type="PRINTS" id="PR01005">
    <property type="entry name" value="FLGHOOKAP1"/>
</dbReference>
<name>A0A383XQ79_9GAMM</name>
<feature type="domain" description="Flagellar hook-associated protein 1 D2-like" evidence="9">
    <location>
        <begin position="356"/>
        <end position="429"/>
    </location>
</feature>
<evidence type="ECO:0000256" key="1">
    <source>
        <dbReference type="ARBA" id="ARBA00004365"/>
    </source>
</evidence>
<organism evidence="11 12">
    <name type="scientific">Abyssibacter profundi</name>
    <dbReference type="NCBI Taxonomy" id="2182787"/>
    <lineage>
        <taxon>Bacteria</taxon>
        <taxon>Pseudomonadati</taxon>
        <taxon>Pseudomonadota</taxon>
        <taxon>Gammaproteobacteria</taxon>
        <taxon>Chromatiales</taxon>
        <taxon>Oceanococcaceae</taxon>
        <taxon>Abyssibacter</taxon>
    </lineage>
</organism>
<comment type="similarity">
    <text evidence="3">Belongs to the flagella basal body rod proteins family.</text>
</comment>
<proteinExistence type="inferred from homology"/>
<feature type="domain" description="Flagellar hook-associated protein FlgK helical" evidence="10">
    <location>
        <begin position="112"/>
        <end position="344"/>
    </location>
</feature>
<dbReference type="Pfam" id="PF21158">
    <property type="entry name" value="flgK_1st_1"/>
    <property type="match status" value="1"/>
</dbReference>
<dbReference type="Pfam" id="PF00460">
    <property type="entry name" value="Flg_bb_rod"/>
    <property type="match status" value="1"/>
</dbReference>
<dbReference type="PANTHER" id="PTHR30033:SF1">
    <property type="entry name" value="FLAGELLAR HOOK-ASSOCIATED PROTEIN 1"/>
    <property type="match status" value="1"/>
</dbReference>
<evidence type="ECO:0000259" key="9">
    <source>
        <dbReference type="Pfam" id="PF21158"/>
    </source>
</evidence>
<evidence type="ECO:0000313" key="11">
    <source>
        <dbReference type="EMBL" id="PWN54783.1"/>
    </source>
</evidence>
<evidence type="ECO:0000259" key="10">
    <source>
        <dbReference type="Pfam" id="PF22638"/>
    </source>
</evidence>
<gene>
    <name evidence="11" type="ORF">DEH80_15700</name>
</gene>
<dbReference type="SUPFAM" id="SSF64518">
    <property type="entry name" value="Phase 1 flagellin"/>
    <property type="match status" value="2"/>
</dbReference>
<dbReference type="Pfam" id="PF06429">
    <property type="entry name" value="Flg_bbr_C"/>
    <property type="match status" value="1"/>
</dbReference>
<dbReference type="GO" id="GO:0005576">
    <property type="term" value="C:extracellular region"/>
    <property type="evidence" value="ECO:0007669"/>
    <property type="project" value="UniProtKB-SubCell"/>
</dbReference>
<feature type="domain" description="Flagellar basal body rod protein N-terminal" evidence="7">
    <location>
        <begin position="26"/>
        <end position="53"/>
    </location>
</feature>
<dbReference type="GO" id="GO:0005198">
    <property type="term" value="F:structural molecule activity"/>
    <property type="evidence" value="ECO:0007669"/>
    <property type="project" value="InterPro"/>
</dbReference>
<protein>
    <recommendedName>
        <fullName evidence="4">Flagellar hook-associated protein 1</fullName>
    </recommendedName>
</protein>
<evidence type="ECO:0000256" key="6">
    <source>
        <dbReference type="ARBA" id="ARBA00023143"/>
    </source>
</evidence>
<dbReference type="OrthoDB" id="9802553at2"/>
<keyword evidence="11" id="KW-0969">Cilium</keyword>
<accession>A0A383XQ79</accession>
<dbReference type="EMBL" id="QEQK01000018">
    <property type="protein sequence ID" value="PWN54783.1"/>
    <property type="molecule type" value="Genomic_DNA"/>
</dbReference>
<dbReference type="AlphaFoldDB" id="A0A383XQ79"/>
<dbReference type="GO" id="GO:0044780">
    <property type="term" value="P:bacterial-type flagellum assembly"/>
    <property type="evidence" value="ECO:0007669"/>
    <property type="project" value="InterPro"/>
</dbReference>
<keyword evidence="11" id="KW-0966">Cell projection</keyword>
<evidence type="ECO:0000259" key="7">
    <source>
        <dbReference type="Pfam" id="PF00460"/>
    </source>
</evidence>
<evidence type="ECO:0000256" key="4">
    <source>
        <dbReference type="ARBA" id="ARBA00016244"/>
    </source>
</evidence>
<dbReference type="GO" id="GO:0009424">
    <property type="term" value="C:bacterial-type flagellum hook"/>
    <property type="evidence" value="ECO:0007669"/>
    <property type="project" value="InterPro"/>
</dbReference>
<dbReference type="Proteomes" id="UP000251800">
    <property type="component" value="Unassembled WGS sequence"/>
</dbReference>
<dbReference type="Pfam" id="PF22638">
    <property type="entry name" value="FlgK_D1"/>
    <property type="match status" value="1"/>
</dbReference>
<dbReference type="NCBIfam" id="TIGR02492">
    <property type="entry name" value="flgK_ends"/>
    <property type="match status" value="1"/>
</dbReference>
<dbReference type="PANTHER" id="PTHR30033">
    <property type="entry name" value="FLAGELLAR HOOK-ASSOCIATED PROTEIN 1"/>
    <property type="match status" value="1"/>
</dbReference>
<comment type="subcellular location">
    <subcellularLocation>
        <location evidence="1">Bacterial flagellum</location>
    </subcellularLocation>
    <subcellularLocation>
        <location evidence="2">Secreted</location>
    </subcellularLocation>
</comment>
<sequence>MRAITACLRPAPASDQEHLMTDLFSIGSSALLSYRRALDTVGHNVANVDTPGYSRQRVELSTRTPTPSGQGVYGNGVYANTVVRNASDLVQQRLIGDASQVGYFSMQTQVANRLDGLLSDETLSVGSGLDQFFTAAEDLAADPSSTAARQSLLAAGQDLTRRVGSLAYQFDALERDLGLEMNTAVATANDLSTEIATLNEQITLAMGRSGGQPPNDLLDTRDELVRNLATQLDIRTVAADSGELNVFAQSGQALVLGANAYALTAVDDPMGSLVPQLGVETQGGIVNISRQVGGGEIGGILATADLLDETRGQVAQLALGVSEQFNAVHAGGVTPSGQAGGHVFTAASIDVTGHVANTGSASFAVSVTDPGNLPGTDPELRYDGTQWLRVDGGNAVPLSGTGSVADPIQLDGLELVLGGAPAANDRFRVGMGDALDDFGMALRDPSGLAAAGAVVVEVPTGNTGTLALEQYAVEDTTAAGYGSAATLSFPAANQVSIDGGPVVAYDAQTGVLVNGLRLQFTGTPQAGDQVQLRATGAGSSDNRTAQALAGLAGNSFLGDGSERPAEASARLISTLGNAAATAEAGYSGALTIQSADMADRDAQSGVNLDEEAANLMRFEQAYQAAAQVMSVASTLFDTLLSAVRR</sequence>
<dbReference type="InterPro" id="IPR010930">
    <property type="entry name" value="Flg_bb/hook_C_dom"/>
</dbReference>
<keyword evidence="6" id="KW-0975">Bacterial flagellum</keyword>
<evidence type="ECO:0000256" key="2">
    <source>
        <dbReference type="ARBA" id="ARBA00004613"/>
    </source>
</evidence>
<dbReference type="InterPro" id="IPR053927">
    <property type="entry name" value="FlgK_helical"/>
</dbReference>
<evidence type="ECO:0000259" key="8">
    <source>
        <dbReference type="Pfam" id="PF06429"/>
    </source>
</evidence>
<comment type="caution">
    <text evidence="11">The sequence shown here is derived from an EMBL/GenBank/DDBJ whole genome shotgun (WGS) entry which is preliminary data.</text>
</comment>
<dbReference type="InterPro" id="IPR002371">
    <property type="entry name" value="FlgK"/>
</dbReference>
<evidence type="ECO:0000313" key="12">
    <source>
        <dbReference type="Proteomes" id="UP000251800"/>
    </source>
</evidence>
<evidence type="ECO:0000256" key="5">
    <source>
        <dbReference type="ARBA" id="ARBA00022525"/>
    </source>
</evidence>
<reference evidence="11 12" key="1">
    <citation type="submission" date="2018-05" db="EMBL/GenBank/DDBJ databases">
        <title>Abyssibacter profundi OUC007T gen. nov., sp. nov, a marine bacterium isolated from seawater of the Mariana Trench.</title>
        <authorList>
            <person name="Zhou S."/>
        </authorList>
    </citation>
    <scope>NUCLEOTIDE SEQUENCE [LARGE SCALE GENOMIC DNA]</scope>
    <source>
        <strain evidence="11 12">OUC007</strain>
    </source>
</reference>
<dbReference type="InterPro" id="IPR049119">
    <property type="entry name" value="FlgK_D2-like"/>
</dbReference>
<evidence type="ECO:0000256" key="3">
    <source>
        <dbReference type="ARBA" id="ARBA00009677"/>
    </source>
</evidence>